<sequence length="240" mass="28067">MQNEKTAGGEQSKWIPTSSVQTCYSKDWLLRTNEHKDIKDFICLICKQVVSSPMELTCCQHESLKDGLIVGEDCLKNFCENNDNSCPTEPHECKPFKSKASKKFIGNLLIMCPKQFEQDKKILQGAETCENIRCDFKGKLKDLQNHLDNECFFTLIDCWFKPFGCDHKCRKQNLNDHLVLNMKYHFNLVMELFQSMKQTIQLHRDISNKLNLEIDTLKKELNHKIENLRQETAKYHSDIE</sequence>
<evidence type="ECO:0000256" key="2">
    <source>
        <dbReference type="ARBA" id="ARBA00022771"/>
    </source>
</evidence>
<evidence type="ECO:0000313" key="7">
    <source>
        <dbReference type="EMBL" id="ETO10287.1"/>
    </source>
</evidence>
<keyword evidence="3 4" id="KW-0862">Zinc</keyword>
<evidence type="ECO:0000259" key="6">
    <source>
        <dbReference type="PROSITE" id="PS50145"/>
    </source>
</evidence>
<dbReference type="OrthoDB" id="5947827at2759"/>
<feature type="non-terminal residue" evidence="7">
    <location>
        <position position="240"/>
    </location>
</feature>
<dbReference type="EMBL" id="ASPP01023548">
    <property type="protein sequence ID" value="ETO10287.1"/>
    <property type="molecule type" value="Genomic_DNA"/>
</dbReference>
<dbReference type="PROSITE" id="PS50145">
    <property type="entry name" value="ZF_TRAF"/>
    <property type="match status" value="1"/>
</dbReference>
<keyword evidence="8" id="KW-1185">Reference proteome</keyword>
<dbReference type="PANTHER" id="PTHR10131">
    <property type="entry name" value="TNF RECEPTOR ASSOCIATED FACTOR"/>
    <property type="match status" value="1"/>
</dbReference>
<reference evidence="7 8" key="1">
    <citation type="journal article" date="2013" name="Curr. Biol.">
        <title>The Genome of the Foraminiferan Reticulomyxa filosa.</title>
        <authorList>
            <person name="Glockner G."/>
            <person name="Hulsmann N."/>
            <person name="Schleicher M."/>
            <person name="Noegel A.A."/>
            <person name="Eichinger L."/>
            <person name="Gallinger C."/>
            <person name="Pawlowski J."/>
            <person name="Sierra R."/>
            <person name="Euteneuer U."/>
            <person name="Pillet L."/>
            <person name="Moustafa A."/>
            <person name="Platzer M."/>
            <person name="Groth M."/>
            <person name="Szafranski K."/>
            <person name="Schliwa M."/>
        </authorList>
    </citation>
    <scope>NUCLEOTIDE SEQUENCE [LARGE SCALE GENOMIC DNA]</scope>
</reference>
<keyword evidence="1 4" id="KW-0479">Metal-binding</keyword>
<dbReference type="InterPro" id="IPR001293">
    <property type="entry name" value="Znf_TRAF"/>
</dbReference>
<dbReference type="Pfam" id="PF02176">
    <property type="entry name" value="zf-TRAF"/>
    <property type="match status" value="1"/>
</dbReference>
<organism evidence="7 8">
    <name type="scientific">Reticulomyxa filosa</name>
    <dbReference type="NCBI Taxonomy" id="46433"/>
    <lineage>
        <taxon>Eukaryota</taxon>
        <taxon>Sar</taxon>
        <taxon>Rhizaria</taxon>
        <taxon>Retaria</taxon>
        <taxon>Foraminifera</taxon>
        <taxon>Monothalamids</taxon>
        <taxon>Reticulomyxidae</taxon>
        <taxon>Reticulomyxa</taxon>
    </lineage>
</organism>
<keyword evidence="5" id="KW-0175">Coiled coil</keyword>
<feature type="coiled-coil region" evidence="5">
    <location>
        <begin position="200"/>
        <end position="238"/>
    </location>
</feature>
<dbReference type="Gene3D" id="3.30.40.10">
    <property type="entry name" value="Zinc/RING finger domain, C3HC4 (zinc finger)"/>
    <property type="match status" value="1"/>
</dbReference>
<evidence type="ECO:0000256" key="1">
    <source>
        <dbReference type="ARBA" id="ARBA00022723"/>
    </source>
</evidence>
<feature type="domain" description="TRAF-type" evidence="6">
    <location>
        <begin position="128"/>
        <end position="174"/>
    </location>
</feature>
<comment type="caution">
    <text evidence="7">The sequence shown here is derived from an EMBL/GenBank/DDBJ whole genome shotgun (WGS) entry which is preliminary data.</text>
</comment>
<name>X6M9Y3_RETFI</name>
<dbReference type="GO" id="GO:0008270">
    <property type="term" value="F:zinc ion binding"/>
    <property type="evidence" value="ECO:0007669"/>
    <property type="project" value="UniProtKB-KW"/>
</dbReference>
<gene>
    <name evidence="7" type="ORF">RFI_27090</name>
</gene>
<dbReference type="SUPFAM" id="SSF49599">
    <property type="entry name" value="TRAF domain-like"/>
    <property type="match status" value="1"/>
</dbReference>
<evidence type="ECO:0000256" key="5">
    <source>
        <dbReference type="SAM" id="Coils"/>
    </source>
</evidence>
<accession>X6M9Y3</accession>
<feature type="zinc finger region" description="TRAF-type" evidence="4">
    <location>
        <begin position="128"/>
        <end position="174"/>
    </location>
</feature>
<keyword evidence="2 4" id="KW-0863">Zinc-finger</keyword>
<dbReference type="AlphaFoldDB" id="X6M9Y3"/>
<evidence type="ECO:0000313" key="8">
    <source>
        <dbReference type="Proteomes" id="UP000023152"/>
    </source>
</evidence>
<evidence type="ECO:0000256" key="3">
    <source>
        <dbReference type="ARBA" id="ARBA00022833"/>
    </source>
</evidence>
<protein>
    <recommendedName>
        <fullName evidence="6">TRAF-type domain-containing protein</fullName>
    </recommendedName>
</protein>
<dbReference type="InterPro" id="IPR013083">
    <property type="entry name" value="Znf_RING/FYVE/PHD"/>
</dbReference>
<dbReference type="Proteomes" id="UP000023152">
    <property type="component" value="Unassembled WGS sequence"/>
</dbReference>
<dbReference type="PANTHER" id="PTHR10131:SF94">
    <property type="entry name" value="TNF RECEPTOR-ASSOCIATED FACTOR 4"/>
    <property type="match status" value="1"/>
</dbReference>
<evidence type="ECO:0000256" key="4">
    <source>
        <dbReference type="PROSITE-ProRule" id="PRU00207"/>
    </source>
</evidence>
<proteinExistence type="predicted"/>